<comment type="caution">
    <text evidence="1">The sequence shown here is derived from an EMBL/GenBank/DDBJ whole genome shotgun (WGS) entry which is preliminary data.</text>
</comment>
<evidence type="ECO:0000313" key="1">
    <source>
        <dbReference type="EMBL" id="PRQ52655.1"/>
    </source>
</evidence>
<dbReference type="EMBL" id="PDCK01000040">
    <property type="protein sequence ID" value="PRQ52655.1"/>
    <property type="molecule type" value="Genomic_DNA"/>
</dbReference>
<dbReference type="AlphaFoldDB" id="A0A2P6S1W6"/>
<evidence type="ECO:0000313" key="2">
    <source>
        <dbReference type="Proteomes" id="UP000238479"/>
    </source>
</evidence>
<proteinExistence type="predicted"/>
<protein>
    <submittedName>
        <fullName evidence="1">Uncharacterized protein</fullName>
    </submittedName>
</protein>
<gene>
    <name evidence="1" type="ORF">RchiOBHm_Chr2g0157831</name>
</gene>
<dbReference type="Gramene" id="PRQ52655">
    <property type="protein sequence ID" value="PRQ52655"/>
    <property type="gene ID" value="RchiOBHm_Chr2g0157831"/>
</dbReference>
<name>A0A2P6S1W6_ROSCH</name>
<organism evidence="1 2">
    <name type="scientific">Rosa chinensis</name>
    <name type="common">China rose</name>
    <dbReference type="NCBI Taxonomy" id="74649"/>
    <lineage>
        <taxon>Eukaryota</taxon>
        <taxon>Viridiplantae</taxon>
        <taxon>Streptophyta</taxon>
        <taxon>Embryophyta</taxon>
        <taxon>Tracheophyta</taxon>
        <taxon>Spermatophyta</taxon>
        <taxon>Magnoliopsida</taxon>
        <taxon>eudicotyledons</taxon>
        <taxon>Gunneridae</taxon>
        <taxon>Pentapetalae</taxon>
        <taxon>rosids</taxon>
        <taxon>fabids</taxon>
        <taxon>Rosales</taxon>
        <taxon>Rosaceae</taxon>
        <taxon>Rosoideae</taxon>
        <taxon>Rosoideae incertae sedis</taxon>
        <taxon>Rosa</taxon>
    </lineage>
</organism>
<accession>A0A2P6S1W6</accession>
<dbReference type="Proteomes" id="UP000238479">
    <property type="component" value="Chromosome 2"/>
</dbReference>
<reference evidence="1 2" key="1">
    <citation type="journal article" date="2018" name="Nat. Genet.">
        <title>The Rosa genome provides new insights in the design of modern roses.</title>
        <authorList>
            <person name="Bendahmane M."/>
        </authorList>
    </citation>
    <scope>NUCLEOTIDE SEQUENCE [LARGE SCALE GENOMIC DNA]</scope>
    <source>
        <strain evidence="2">cv. Old Blush</strain>
    </source>
</reference>
<keyword evidence="2" id="KW-1185">Reference proteome</keyword>
<sequence>MCVSLREKDFRYFVLMTGRSRIYNYGVIYIDFHVCKIRGVTLSIVLREGIGLLVRLKICWYVP</sequence>